<dbReference type="Pfam" id="PF00395">
    <property type="entry name" value="SLH"/>
    <property type="match status" value="2"/>
</dbReference>
<dbReference type="Proteomes" id="UP000244180">
    <property type="component" value="Unassembled WGS sequence"/>
</dbReference>
<name>A0A2T5G3P8_HYDSH</name>
<dbReference type="AlphaFoldDB" id="A0A2T5G3P8"/>
<protein>
    <recommendedName>
        <fullName evidence="1">SLH domain-containing protein</fullName>
    </recommendedName>
</protein>
<reference evidence="2 3" key="1">
    <citation type="submission" date="2017-08" db="EMBL/GenBank/DDBJ databases">
        <title>Burning lignite coal seam in the remote Altai Mountains harbors a hydrogen-driven thermophilic microbial community.</title>
        <authorList>
            <person name="Kadnikov V.V."/>
            <person name="Mardanov A.V."/>
            <person name="Ivasenko D."/>
            <person name="Beletsky A.V."/>
            <person name="Karnachuk O.V."/>
            <person name="Ravin N.V."/>
        </authorList>
    </citation>
    <scope>NUCLEOTIDE SEQUENCE [LARGE SCALE GENOMIC DNA]</scope>
    <source>
        <strain evidence="2">AL33</strain>
    </source>
</reference>
<comment type="caution">
    <text evidence="2">The sequence shown here is derived from an EMBL/GenBank/DDBJ whole genome shotgun (WGS) entry which is preliminary data.</text>
</comment>
<dbReference type="EMBL" id="PEBV01000072">
    <property type="protein sequence ID" value="PTQ50813.1"/>
    <property type="molecule type" value="Genomic_DNA"/>
</dbReference>
<feature type="domain" description="SLH" evidence="1">
    <location>
        <begin position="37"/>
        <end position="100"/>
    </location>
</feature>
<sequence length="125" mass="13049">MAGDGQTFRPNAPITREEMAVVLVNALGMKDEAAGKAPTFADSASISAWARGAVGLAQEKGLIRGVGDNRFAPKANAKRAEAAALLYNVVFQSDSASQDGIAPLDATKRLPGDARGMAEWPFFGI</sequence>
<feature type="domain" description="SLH" evidence="1">
    <location>
        <begin position="1"/>
        <end position="36"/>
    </location>
</feature>
<dbReference type="PROSITE" id="PS51272">
    <property type="entry name" value="SLH"/>
    <property type="match status" value="2"/>
</dbReference>
<proteinExistence type="predicted"/>
<evidence type="ECO:0000313" key="2">
    <source>
        <dbReference type="EMBL" id="PTQ50813.1"/>
    </source>
</evidence>
<gene>
    <name evidence="2" type="ORF">HSCHL_2568</name>
</gene>
<accession>A0A2T5G3P8</accession>
<evidence type="ECO:0000313" key="3">
    <source>
        <dbReference type="Proteomes" id="UP000244180"/>
    </source>
</evidence>
<evidence type="ECO:0000259" key="1">
    <source>
        <dbReference type="PROSITE" id="PS51272"/>
    </source>
</evidence>
<organism evidence="2 3">
    <name type="scientific">Hydrogenibacillus schlegelii</name>
    <name type="common">Bacillus schlegelii</name>
    <dbReference type="NCBI Taxonomy" id="1484"/>
    <lineage>
        <taxon>Bacteria</taxon>
        <taxon>Bacillati</taxon>
        <taxon>Bacillota</taxon>
        <taxon>Bacilli</taxon>
        <taxon>Bacillales</taxon>
        <taxon>Bacillales Family X. Incertae Sedis</taxon>
        <taxon>Hydrogenibacillus</taxon>
    </lineage>
</organism>
<dbReference type="InterPro" id="IPR001119">
    <property type="entry name" value="SLH_dom"/>
</dbReference>